<dbReference type="EMBL" id="PVNL01000002">
    <property type="protein sequence ID" value="PRQ10165.1"/>
    <property type="molecule type" value="Genomic_DNA"/>
</dbReference>
<proteinExistence type="predicted"/>
<name>A0A2S9YYI6_9BACT</name>
<comment type="caution">
    <text evidence="1">The sequence shown here is derived from an EMBL/GenBank/DDBJ whole genome shotgun (WGS) entry which is preliminary data.</text>
</comment>
<evidence type="ECO:0000313" key="1">
    <source>
        <dbReference type="EMBL" id="PRQ10165.1"/>
    </source>
</evidence>
<dbReference type="AlphaFoldDB" id="A0A2S9YYI6"/>
<sequence>MGVGASPTPRWVLEACTSDAIPNDGRLALDWSRVPQVEPSLPTESVTLELHRPRPDNYDSVFATA</sequence>
<gene>
    <name evidence="1" type="ORF">ENSA7_01140</name>
</gene>
<dbReference type="Proteomes" id="UP000238823">
    <property type="component" value="Unassembled WGS sequence"/>
</dbReference>
<accession>A0A2S9YYI6</accession>
<protein>
    <submittedName>
        <fullName evidence="1">Uncharacterized protein</fullName>
    </submittedName>
</protein>
<reference evidence="1 2" key="1">
    <citation type="submission" date="2018-03" db="EMBL/GenBank/DDBJ databases">
        <title>Draft Genome Sequences of the Obligatory Marine Myxobacteria Enhygromyxa salina SWB007.</title>
        <authorList>
            <person name="Poehlein A."/>
            <person name="Moghaddam J.A."/>
            <person name="Harms H."/>
            <person name="Alanjari M."/>
            <person name="Koenig G.M."/>
            <person name="Daniel R."/>
            <person name="Schaeberle T.F."/>
        </authorList>
    </citation>
    <scope>NUCLEOTIDE SEQUENCE [LARGE SCALE GENOMIC DNA]</scope>
    <source>
        <strain evidence="1 2">SWB007</strain>
    </source>
</reference>
<evidence type="ECO:0000313" key="2">
    <source>
        <dbReference type="Proteomes" id="UP000238823"/>
    </source>
</evidence>
<organism evidence="1 2">
    <name type="scientific">Enhygromyxa salina</name>
    <dbReference type="NCBI Taxonomy" id="215803"/>
    <lineage>
        <taxon>Bacteria</taxon>
        <taxon>Pseudomonadati</taxon>
        <taxon>Myxococcota</taxon>
        <taxon>Polyangia</taxon>
        <taxon>Nannocystales</taxon>
        <taxon>Nannocystaceae</taxon>
        <taxon>Enhygromyxa</taxon>
    </lineage>
</organism>